<evidence type="ECO:0000256" key="11">
    <source>
        <dbReference type="SAM" id="Phobius"/>
    </source>
</evidence>
<dbReference type="InterPro" id="IPR038770">
    <property type="entry name" value="Na+/solute_symporter_sf"/>
</dbReference>
<name>A0A8A1MJQ2_AJECA</name>
<feature type="compositionally biased region" description="Polar residues" evidence="10">
    <location>
        <begin position="290"/>
        <end position="318"/>
    </location>
</feature>
<keyword evidence="4 11" id="KW-0812">Transmembrane</keyword>
<proteinExistence type="predicted"/>
<feature type="region of interest" description="Disordered" evidence="10">
    <location>
        <begin position="438"/>
        <end position="457"/>
    </location>
</feature>
<evidence type="ECO:0000256" key="6">
    <source>
        <dbReference type="ARBA" id="ARBA00023053"/>
    </source>
</evidence>
<dbReference type="GO" id="GO:0006814">
    <property type="term" value="P:sodium ion transport"/>
    <property type="evidence" value="ECO:0007669"/>
    <property type="project" value="UniProtKB-KW"/>
</dbReference>
<evidence type="ECO:0000256" key="5">
    <source>
        <dbReference type="ARBA" id="ARBA00022989"/>
    </source>
</evidence>
<dbReference type="Proteomes" id="UP000663671">
    <property type="component" value="Chromosome 1"/>
</dbReference>
<keyword evidence="8 11" id="KW-0472">Membrane</keyword>
<feature type="transmembrane region" description="Helical" evidence="11">
    <location>
        <begin position="128"/>
        <end position="146"/>
    </location>
</feature>
<dbReference type="OrthoDB" id="1288932at2759"/>
<evidence type="ECO:0000256" key="3">
    <source>
        <dbReference type="ARBA" id="ARBA00022449"/>
    </source>
</evidence>
<feature type="transmembrane region" description="Helical" evidence="11">
    <location>
        <begin position="96"/>
        <end position="116"/>
    </location>
</feature>
<reference evidence="13" key="1">
    <citation type="submission" date="2021-01" db="EMBL/GenBank/DDBJ databases">
        <title>Chromosome-level genome assembly of a human fungal pathogen reveals clustering of transcriptionally co-regulated genes.</title>
        <authorList>
            <person name="Voorhies M."/>
            <person name="Cohen S."/>
            <person name="Shea T.P."/>
            <person name="Petrus S."/>
            <person name="Munoz J.F."/>
            <person name="Poplawski S."/>
            <person name="Goldman W.E."/>
            <person name="Michael T."/>
            <person name="Cuomo C.A."/>
            <person name="Sil A."/>
            <person name="Beyhan S."/>
        </authorList>
    </citation>
    <scope>NUCLEOTIDE SEQUENCE</scope>
    <source>
        <strain evidence="13">WU24</strain>
    </source>
</reference>
<gene>
    <name evidence="13" type="ORF">I7I51_01866</name>
</gene>
<feature type="transmembrane region" description="Helical" evidence="11">
    <location>
        <begin position="198"/>
        <end position="219"/>
    </location>
</feature>
<dbReference type="AlphaFoldDB" id="A0A8A1MJQ2"/>
<protein>
    <submittedName>
        <fullName evidence="13">Na+/H+ antiporter</fullName>
    </submittedName>
</protein>
<keyword evidence="5 11" id="KW-1133">Transmembrane helix</keyword>
<evidence type="ECO:0000256" key="10">
    <source>
        <dbReference type="SAM" id="MobiDB-lite"/>
    </source>
</evidence>
<feature type="transmembrane region" description="Helical" evidence="11">
    <location>
        <begin position="240"/>
        <end position="268"/>
    </location>
</feature>
<keyword evidence="6" id="KW-0915">Sodium</keyword>
<feature type="transmembrane region" description="Helical" evidence="11">
    <location>
        <begin position="369"/>
        <end position="388"/>
    </location>
</feature>
<feature type="compositionally biased region" description="Polar residues" evidence="10">
    <location>
        <begin position="448"/>
        <end position="457"/>
    </location>
</feature>
<keyword evidence="9" id="KW-0739">Sodium transport</keyword>
<feature type="region of interest" description="Disordered" evidence="10">
    <location>
        <begin position="463"/>
        <end position="487"/>
    </location>
</feature>
<evidence type="ECO:0000259" key="12">
    <source>
        <dbReference type="Pfam" id="PF00999"/>
    </source>
</evidence>
<evidence type="ECO:0000313" key="13">
    <source>
        <dbReference type="EMBL" id="QSS64792.1"/>
    </source>
</evidence>
<evidence type="ECO:0000256" key="1">
    <source>
        <dbReference type="ARBA" id="ARBA00004141"/>
    </source>
</evidence>
<feature type="transmembrane region" description="Helical" evidence="11">
    <location>
        <begin position="12"/>
        <end position="29"/>
    </location>
</feature>
<feature type="transmembrane region" description="Helical" evidence="11">
    <location>
        <begin position="36"/>
        <end position="54"/>
    </location>
</feature>
<dbReference type="GO" id="GO:1902600">
    <property type="term" value="P:proton transmembrane transport"/>
    <property type="evidence" value="ECO:0007669"/>
    <property type="project" value="InterPro"/>
</dbReference>
<dbReference type="PANTHER" id="PTHR43562:SF3">
    <property type="entry name" value="SODIUM ION_PROTON EXCHANGER (EUROFUNG)"/>
    <property type="match status" value="1"/>
</dbReference>
<feature type="transmembrane region" description="Helical" evidence="11">
    <location>
        <begin position="532"/>
        <end position="554"/>
    </location>
</feature>
<evidence type="ECO:0000256" key="4">
    <source>
        <dbReference type="ARBA" id="ARBA00022692"/>
    </source>
</evidence>
<dbReference type="Pfam" id="PF00999">
    <property type="entry name" value="Na_H_Exchanger"/>
    <property type="match status" value="1"/>
</dbReference>
<dbReference type="GO" id="GO:0015297">
    <property type="term" value="F:antiporter activity"/>
    <property type="evidence" value="ECO:0007669"/>
    <property type="project" value="UniProtKB-KW"/>
</dbReference>
<comment type="subcellular location">
    <subcellularLocation>
        <location evidence="1">Membrane</location>
        <topology evidence="1">Multi-pass membrane protein</topology>
    </subcellularLocation>
</comment>
<evidence type="ECO:0000256" key="9">
    <source>
        <dbReference type="ARBA" id="ARBA00023201"/>
    </source>
</evidence>
<organism evidence="13 14">
    <name type="scientific">Ajellomyces capsulatus</name>
    <name type="common">Darling's disease fungus</name>
    <name type="synonym">Histoplasma capsulatum</name>
    <dbReference type="NCBI Taxonomy" id="5037"/>
    <lineage>
        <taxon>Eukaryota</taxon>
        <taxon>Fungi</taxon>
        <taxon>Dikarya</taxon>
        <taxon>Ascomycota</taxon>
        <taxon>Pezizomycotina</taxon>
        <taxon>Eurotiomycetes</taxon>
        <taxon>Eurotiomycetidae</taxon>
        <taxon>Onygenales</taxon>
        <taxon>Ajellomycetaceae</taxon>
        <taxon>Histoplasma</taxon>
    </lineage>
</organism>
<accession>A0A8A1MJQ2</accession>
<dbReference type="VEuPathDB" id="FungiDB:I7I51_01866"/>
<keyword evidence="7" id="KW-0406">Ion transport</keyword>
<feature type="region of interest" description="Disordered" evidence="10">
    <location>
        <begin position="290"/>
        <end position="321"/>
    </location>
</feature>
<feature type="compositionally biased region" description="Basic and acidic residues" evidence="10">
    <location>
        <begin position="464"/>
        <end position="478"/>
    </location>
</feature>
<sequence>MAESAFAYHEPTILTLLNQAGLLLVLNLINACLDKLLYCGLIGQLVTGILWGTPGAKWLNRDMETVIQQLGYLGLIMLGYEGGLSTPLSSLRANMYLALAVAVTGISVPIGLSFILMELVSATPLQAFTAGAALSATSLGTTFTILSTTQLITSRLGTVTTSAAMFDDVIGLVLVQIISNLGGNGDSFSAVTVLRPLFVSIGFGVGIVLACKFVARPILIKIFESKGKLPKFTHKPQFAFLGYIFLLLGLVAGAAYAGTSSLFAAYLAGVITSWFDTLIYTTPDSTAAQLQQNNDSHSQDQAQPEQAASSGTSRQSPRSGKDGKITGLYIYEHYHHGPVNRILIPMFFASIGFSIPIRDMLRGNVIWRGVVYAILMAFGKMCTGLWLVNLPPGSGLHVFVRALKTPLMYPASCIRSRPSKETSETGPIQAATNNQLREATENAESDEVVQSANADSQRNAIATAKDKATVPKQEEEQHATAPLPPPKPKSLYPASILALAMTARGEIGYLIASIAESNGIFGDTSEHSSETYLVVVWAISLCTLIGPISVGTLVNRVKTLQQARASSAGPDPLGAWGI</sequence>
<evidence type="ECO:0000313" key="14">
    <source>
        <dbReference type="Proteomes" id="UP000663671"/>
    </source>
</evidence>
<dbReference type="InterPro" id="IPR006153">
    <property type="entry name" value="Cation/H_exchanger_TM"/>
</dbReference>
<feature type="transmembrane region" description="Helical" evidence="11">
    <location>
        <begin position="158"/>
        <end position="178"/>
    </location>
</feature>
<keyword evidence="3" id="KW-0050">Antiport</keyword>
<dbReference type="PANTHER" id="PTHR43562">
    <property type="entry name" value="NAPA-TYPE SODIUM/HYDROGEN ANTIPORTER"/>
    <property type="match status" value="1"/>
</dbReference>
<dbReference type="Gene3D" id="1.20.1530.20">
    <property type="match status" value="2"/>
</dbReference>
<keyword evidence="2" id="KW-0813">Transport</keyword>
<evidence type="ECO:0000256" key="8">
    <source>
        <dbReference type="ARBA" id="ARBA00023136"/>
    </source>
</evidence>
<evidence type="ECO:0000256" key="7">
    <source>
        <dbReference type="ARBA" id="ARBA00023065"/>
    </source>
</evidence>
<dbReference type="GO" id="GO:0016020">
    <property type="term" value="C:membrane"/>
    <property type="evidence" value="ECO:0007669"/>
    <property type="project" value="UniProtKB-SubCell"/>
</dbReference>
<feature type="transmembrane region" description="Helical" evidence="11">
    <location>
        <begin position="66"/>
        <end position="84"/>
    </location>
</feature>
<evidence type="ECO:0000256" key="2">
    <source>
        <dbReference type="ARBA" id="ARBA00022448"/>
    </source>
</evidence>
<dbReference type="EMBL" id="CP069114">
    <property type="protein sequence ID" value="QSS64792.1"/>
    <property type="molecule type" value="Genomic_DNA"/>
</dbReference>
<feature type="domain" description="Cation/H+ exchanger transmembrane" evidence="12">
    <location>
        <begin position="40"/>
        <end position="275"/>
    </location>
</feature>